<name>A0A9Q7E9J8_MYROD</name>
<proteinExistence type="predicted"/>
<sequence length="75" mass="9077">MYQDLKKLLNKIIEWIKKNSKRFESTLSKVREAFFKEGKTEEYFRKIEKKFNLAGEQILSTYDLKKTAKIIERDV</sequence>
<evidence type="ECO:0000313" key="2">
    <source>
        <dbReference type="Proteomes" id="UP000596202"/>
    </source>
</evidence>
<accession>A0A9Q7E9J8</accession>
<reference evidence="1 2" key="1">
    <citation type="submission" date="2021-01" db="EMBL/GenBank/DDBJ databases">
        <title>FDA dAtabase for Regulatory Grade micrObial Sequences (FDA-ARGOS): Supporting development and validation of Infectious Disease Dx tests.</title>
        <authorList>
            <person name="Sproer C."/>
            <person name="Gronow S."/>
            <person name="Severitt S."/>
            <person name="Schroder I."/>
            <person name="Tallon L."/>
            <person name="Sadzewicz L."/>
            <person name="Zhao X."/>
            <person name="Boylan J."/>
            <person name="Ott S."/>
            <person name="Bowen H."/>
            <person name="Vavikolanu K."/>
            <person name="Mehta A."/>
            <person name="Aluvathingal J."/>
            <person name="Nadendla S."/>
            <person name="Lowell S."/>
            <person name="Myers T."/>
            <person name="Yan Y."/>
            <person name="Sichtig H."/>
        </authorList>
    </citation>
    <scope>NUCLEOTIDE SEQUENCE [LARGE SCALE GENOMIC DNA]</scope>
    <source>
        <strain evidence="1 2">FDAARGOS_1131</strain>
    </source>
</reference>
<dbReference type="EMBL" id="CP068108">
    <property type="protein sequence ID" value="QQU01951.1"/>
    <property type="molecule type" value="Genomic_DNA"/>
</dbReference>
<gene>
    <name evidence="1" type="ORF">I6I88_00940</name>
</gene>
<evidence type="ECO:0000313" key="1">
    <source>
        <dbReference type="EMBL" id="QQU01951.1"/>
    </source>
</evidence>
<protein>
    <submittedName>
        <fullName evidence="1">Uncharacterized protein</fullName>
    </submittedName>
</protein>
<dbReference type="AlphaFoldDB" id="A0A9Q7E9J8"/>
<dbReference type="Proteomes" id="UP000596202">
    <property type="component" value="Chromosome"/>
</dbReference>
<organism evidence="1 2">
    <name type="scientific">Myroides odoratus</name>
    <name type="common">Flavobacterium odoratum</name>
    <dbReference type="NCBI Taxonomy" id="256"/>
    <lineage>
        <taxon>Bacteria</taxon>
        <taxon>Pseudomonadati</taxon>
        <taxon>Bacteroidota</taxon>
        <taxon>Flavobacteriia</taxon>
        <taxon>Flavobacteriales</taxon>
        <taxon>Flavobacteriaceae</taxon>
        <taxon>Myroides</taxon>
    </lineage>
</organism>